<evidence type="ECO:0000313" key="4">
    <source>
        <dbReference type="EMBL" id="NYJ12338.1"/>
    </source>
</evidence>
<keyword evidence="1" id="KW-0479">Metal-binding</keyword>
<dbReference type="PIRSF" id="PIRSF012702">
    <property type="entry name" value="UCP012702"/>
    <property type="match status" value="1"/>
</dbReference>
<keyword evidence="1" id="KW-0378">Hydrolase</keyword>
<comment type="cofactor">
    <cofactor evidence="1">
        <name>Zn(2+)</name>
        <dbReference type="ChEBI" id="CHEBI:29105"/>
    </cofactor>
    <text evidence="1">Binds 1 zinc ion per subunit.</text>
</comment>
<keyword evidence="1" id="KW-0645">Protease</keyword>
<dbReference type="RefSeq" id="WP_012559281.1">
    <property type="nucleotide sequence ID" value="NZ_JACBZV010000005.1"/>
</dbReference>
<feature type="domain" description="Microcystin LR degradation protein MlrC N-terminal" evidence="3">
    <location>
        <begin position="2"/>
        <end position="280"/>
    </location>
</feature>
<comment type="caution">
    <text evidence="4">The sequence shown here is derived from an EMBL/GenBank/DDBJ whole genome shotgun (WGS) entry which is preliminary data.</text>
</comment>
<feature type="domain" description="Microcystin LR degradation protein MlrC C-terminal" evidence="2">
    <location>
        <begin position="289"/>
        <end position="450"/>
    </location>
</feature>
<dbReference type="GO" id="GO:0046872">
    <property type="term" value="F:metal ion binding"/>
    <property type="evidence" value="ECO:0007669"/>
    <property type="project" value="UniProtKB-KW"/>
</dbReference>
<protein>
    <recommendedName>
        <fullName evidence="1">Microcystinase C</fullName>
        <shortName evidence="1">MlrC</shortName>
    </recommendedName>
</protein>
<comment type="function">
    <text evidence="1">Involved in peptidolytic degradation of cyclic heptapeptide hepatotoxin microcystin (MC).</text>
</comment>
<evidence type="ECO:0000313" key="5">
    <source>
        <dbReference type="Proteomes" id="UP000535276"/>
    </source>
</evidence>
<evidence type="ECO:0000259" key="2">
    <source>
        <dbReference type="Pfam" id="PF07171"/>
    </source>
</evidence>
<dbReference type="InterPro" id="IPR010799">
    <property type="entry name" value="MlrC_C"/>
</dbReference>
<evidence type="ECO:0000259" key="3">
    <source>
        <dbReference type="Pfam" id="PF07364"/>
    </source>
</evidence>
<accession>A0A7Z0IZ60</accession>
<dbReference type="Pfam" id="PF07171">
    <property type="entry name" value="MlrC_C"/>
    <property type="match status" value="1"/>
</dbReference>
<dbReference type="Pfam" id="PF07364">
    <property type="entry name" value="DUF1485"/>
    <property type="match status" value="1"/>
</dbReference>
<name>A0A7Z0IZ60_RHILE</name>
<dbReference type="AlphaFoldDB" id="A0A7Z0IZ60"/>
<keyword evidence="1" id="KW-0482">Metalloprotease</keyword>
<comment type="similarity">
    <text evidence="1">Belongs to the peptidase M81 family.</text>
</comment>
<dbReference type="Proteomes" id="UP000535276">
    <property type="component" value="Unassembled WGS sequence"/>
</dbReference>
<dbReference type="EMBL" id="JACBZV010000005">
    <property type="protein sequence ID" value="NYJ12338.1"/>
    <property type="molecule type" value="Genomic_DNA"/>
</dbReference>
<organism evidence="4 5">
    <name type="scientific">Rhizobium leguminosarum</name>
    <dbReference type="NCBI Taxonomy" id="384"/>
    <lineage>
        <taxon>Bacteria</taxon>
        <taxon>Pseudomonadati</taxon>
        <taxon>Pseudomonadota</taxon>
        <taxon>Alphaproteobacteria</taxon>
        <taxon>Hyphomicrobiales</taxon>
        <taxon>Rhizobiaceae</taxon>
        <taxon>Rhizobium/Agrobacterium group</taxon>
        <taxon>Rhizobium</taxon>
    </lineage>
</organism>
<proteinExistence type="inferred from homology"/>
<evidence type="ECO:0000256" key="1">
    <source>
        <dbReference type="PIRNR" id="PIRNR012702"/>
    </source>
</evidence>
<gene>
    <name evidence="4" type="ORF">GGI64_003404</name>
</gene>
<sequence length="488" mass="52326">MRIAVGGIHIECSTYNPVLNEEKDFRVLRGQALLASPYFAFLRDYDAEFLPTIHARAIAGGPVSRATYEVFKGEFLERLKPMLPLDGLYLAMHGAMYVEGMEDAEGDWISAARALVGANCTVSASYDLHGNVTQRIIDALDIYSTYRTAPHIDVEETMRRSVAMLVKSLKTGVRPTVLWSPIPVVLPGERTSTVDEPAKSLYDMLPGIDAIDGVWDASLMVGYVWADEPRATAAAIMTGTDRAVLEREAKRLASAYWDAREDFVFGCETGSVEECVAKAITSPTAPVVLAESGDNPTGGGVGDRADVLAALIASGATGVVFAGIADKAATEACYAGGIGAELNLSVGASLDTKGSQPVTARVTVKFLHETSDPADRQAVVSTGGIDLVLSAKRRPYHNIVDFTRLGLDPHGARIIVVKSGYLSPELAPIANPNLMALSTGVVDQFVERLPRLRKQHPTYPFDKDFAFEPQVFLSARSAHAGASSHPTS</sequence>
<reference evidence="4 5" key="1">
    <citation type="submission" date="2020-07" db="EMBL/GenBank/DDBJ databases">
        <title>Genomic Encyclopedia of Type Strains, Phase IV (KMG-V): Genome sequencing to study the core and pangenomes of soil and plant-associated prokaryotes.</title>
        <authorList>
            <person name="Whitman W."/>
        </authorList>
    </citation>
    <scope>NUCLEOTIDE SEQUENCE [LARGE SCALE GENOMIC DNA]</scope>
    <source>
        <strain evidence="4 5">SEMIA 4052</strain>
    </source>
</reference>
<dbReference type="GO" id="GO:0008237">
    <property type="term" value="F:metallopeptidase activity"/>
    <property type="evidence" value="ECO:0007669"/>
    <property type="project" value="UniProtKB-KW"/>
</dbReference>
<dbReference type="InterPro" id="IPR015995">
    <property type="entry name" value="MlrC_N"/>
</dbReference>
<dbReference type="InterPro" id="IPR009197">
    <property type="entry name" value="MlrC"/>
</dbReference>
<dbReference type="GO" id="GO:0006508">
    <property type="term" value="P:proteolysis"/>
    <property type="evidence" value="ECO:0007669"/>
    <property type="project" value="UniProtKB-KW"/>
</dbReference>